<sequence length="297" mass="31588">MNTEPLRHALDRFTHDAAATSGRPASVMAGVHAIRFDSPTALIHDVYRPLVCLVAQGSKRVTSGGTSTVFGAGESLLVASDVPTVSQVLEAGRTAPYLSIVVELDAAILADLADCAPAASPLATSAVRVTPTEAQMADAMTRLLALTDRPDGLRALGPGIVRELHYWVLAGRHGGAVRALGMPGSHAERIARAVALLRRDFAGAISVERLANEAGMSASSFHDHFRRQTSLTPVQFQKQLRLVEARRRMLADGASASSAAFGVGYESISQFTRDYRRLFGAPPLRETRAARDRVAAA</sequence>
<evidence type="ECO:0000313" key="4">
    <source>
        <dbReference type="EMBL" id="TDN83593.1"/>
    </source>
</evidence>
<organism evidence="4 5">
    <name type="scientific">Stakelama pacifica</name>
    <dbReference type="NCBI Taxonomy" id="517720"/>
    <lineage>
        <taxon>Bacteria</taxon>
        <taxon>Pseudomonadati</taxon>
        <taxon>Pseudomonadota</taxon>
        <taxon>Alphaproteobacteria</taxon>
        <taxon>Sphingomonadales</taxon>
        <taxon>Sphingomonadaceae</taxon>
        <taxon>Stakelama</taxon>
    </lineage>
</organism>
<dbReference type="RefSeq" id="WP_133495150.1">
    <property type="nucleotide sequence ID" value="NZ_SNWD01000004.1"/>
</dbReference>
<evidence type="ECO:0000259" key="3">
    <source>
        <dbReference type="PROSITE" id="PS01124"/>
    </source>
</evidence>
<dbReference type="PANTHER" id="PTHR43436:SF1">
    <property type="entry name" value="TRANSCRIPTIONAL REGULATORY PROTEIN"/>
    <property type="match status" value="1"/>
</dbReference>
<dbReference type="Pfam" id="PF12833">
    <property type="entry name" value="HTH_18"/>
    <property type="match status" value="1"/>
</dbReference>
<protein>
    <submittedName>
        <fullName evidence="4">AraC-like DNA-binding protein</fullName>
    </submittedName>
</protein>
<dbReference type="EMBL" id="SNWD01000004">
    <property type="protein sequence ID" value="TDN83593.1"/>
    <property type="molecule type" value="Genomic_DNA"/>
</dbReference>
<keyword evidence="5" id="KW-1185">Reference proteome</keyword>
<dbReference type="PANTHER" id="PTHR43436">
    <property type="entry name" value="ARAC-FAMILY TRANSCRIPTIONAL REGULATOR"/>
    <property type="match status" value="1"/>
</dbReference>
<keyword evidence="1" id="KW-0805">Transcription regulation</keyword>
<name>A0A4R6FPQ2_9SPHN</name>
<dbReference type="InterPro" id="IPR009594">
    <property type="entry name" value="Tscrpt_reg_HTH_AraC_N"/>
</dbReference>
<dbReference type="OrthoDB" id="9802263at2"/>
<keyword evidence="2" id="KW-0804">Transcription</keyword>
<dbReference type="AlphaFoldDB" id="A0A4R6FPQ2"/>
<dbReference type="InterPro" id="IPR018060">
    <property type="entry name" value="HTH_AraC"/>
</dbReference>
<dbReference type="GO" id="GO:0003700">
    <property type="term" value="F:DNA-binding transcription factor activity"/>
    <property type="evidence" value="ECO:0007669"/>
    <property type="project" value="InterPro"/>
</dbReference>
<evidence type="ECO:0000256" key="2">
    <source>
        <dbReference type="ARBA" id="ARBA00023163"/>
    </source>
</evidence>
<dbReference type="Pfam" id="PF06719">
    <property type="entry name" value="AraC_N"/>
    <property type="match status" value="1"/>
</dbReference>
<keyword evidence="4" id="KW-0238">DNA-binding</keyword>
<gene>
    <name evidence="4" type="ORF">EV664_10477</name>
</gene>
<reference evidence="4 5" key="1">
    <citation type="submission" date="2019-03" db="EMBL/GenBank/DDBJ databases">
        <title>Genomic Encyclopedia of Type Strains, Phase IV (KMG-IV): sequencing the most valuable type-strain genomes for metagenomic binning, comparative biology and taxonomic classification.</title>
        <authorList>
            <person name="Goeker M."/>
        </authorList>
    </citation>
    <scope>NUCLEOTIDE SEQUENCE [LARGE SCALE GENOMIC DNA]</scope>
    <source>
        <strain evidence="4 5">DSM 25059</strain>
    </source>
</reference>
<dbReference type="InterPro" id="IPR009057">
    <property type="entry name" value="Homeodomain-like_sf"/>
</dbReference>
<comment type="caution">
    <text evidence="4">The sequence shown here is derived from an EMBL/GenBank/DDBJ whole genome shotgun (WGS) entry which is preliminary data.</text>
</comment>
<proteinExistence type="predicted"/>
<feature type="domain" description="HTH araC/xylS-type" evidence="3">
    <location>
        <begin position="191"/>
        <end position="289"/>
    </location>
</feature>
<evidence type="ECO:0000256" key="1">
    <source>
        <dbReference type="ARBA" id="ARBA00023015"/>
    </source>
</evidence>
<dbReference type="SUPFAM" id="SSF46689">
    <property type="entry name" value="Homeodomain-like"/>
    <property type="match status" value="2"/>
</dbReference>
<accession>A0A4R6FPQ2</accession>
<dbReference type="Gene3D" id="1.10.10.60">
    <property type="entry name" value="Homeodomain-like"/>
    <property type="match status" value="1"/>
</dbReference>
<dbReference type="Proteomes" id="UP000295493">
    <property type="component" value="Unassembled WGS sequence"/>
</dbReference>
<evidence type="ECO:0000313" key="5">
    <source>
        <dbReference type="Proteomes" id="UP000295493"/>
    </source>
</evidence>
<dbReference type="SMART" id="SM00342">
    <property type="entry name" value="HTH_ARAC"/>
    <property type="match status" value="1"/>
</dbReference>
<dbReference type="PROSITE" id="PS01124">
    <property type="entry name" value="HTH_ARAC_FAMILY_2"/>
    <property type="match status" value="1"/>
</dbReference>
<dbReference type="GO" id="GO:0043565">
    <property type="term" value="F:sequence-specific DNA binding"/>
    <property type="evidence" value="ECO:0007669"/>
    <property type="project" value="InterPro"/>
</dbReference>